<organism evidence="2">
    <name type="scientific">marine sediment metagenome</name>
    <dbReference type="NCBI Taxonomy" id="412755"/>
    <lineage>
        <taxon>unclassified sequences</taxon>
        <taxon>metagenomes</taxon>
        <taxon>ecological metagenomes</taxon>
    </lineage>
</organism>
<evidence type="ECO:0000256" key="1">
    <source>
        <dbReference type="SAM" id="Phobius"/>
    </source>
</evidence>
<protein>
    <submittedName>
        <fullName evidence="2">Uncharacterized protein</fullName>
    </submittedName>
</protein>
<keyword evidence="1" id="KW-0472">Membrane</keyword>
<name>X1UYL0_9ZZZZ</name>
<keyword evidence="1" id="KW-1133">Transmembrane helix</keyword>
<proteinExistence type="predicted"/>
<reference evidence="2" key="1">
    <citation type="journal article" date="2014" name="Front. Microbiol.">
        <title>High frequency of phylogenetically diverse reductive dehalogenase-homologous genes in deep subseafloor sedimentary metagenomes.</title>
        <authorList>
            <person name="Kawai M."/>
            <person name="Futagami T."/>
            <person name="Toyoda A."/>
            <person name="Takaki Y."/>
            <person name="Nishi S."/>
            <person name="Hori S."/>
            <person name="Arai W."/>
            <person name="Tsubouchi T."/>
            <person name="Morono Y."/>
            <person name="Uchiyama I."/>
            <person name="Ito T."/>
            <person name="Fujiyama A."/>
            <person name="Inagaki F."/>
            <person name="Takami H."/>
        </authorList>
    </citation>
    <scope>NUCLEOTIDE SEQUENCE</scope>
    <source>
        <strain evidence="2">Expedition CK06-06</strain>
    </source>
</reference>
<accession>X1UYL0</accession>
<feature type="transmembrane region" description="Helical" evidence="1">
    <location>
        <begin position="5"/>
        <end position="22"/>
    </location>
</feature>
<evidence type="ECO:0000313" key="2">
    <source>
        <dbReference type="EMBL" id="GAJ08682.1"/>
    </source>
</evidence>
<dbReference type="AlphaFoldDB" id="X1UYL0"/>
<keyword evidence="1" id="KW-0812">Transmembrane</keyword>
<dbReference type="EMBL" id="BARW01030691">
    <property type="protein sequence ID" value="GAJ08682.1"/>
    <property type="molecule type" value="Genomic_DNA"/>
</dbReference>
<feature type="transmembrane region" description="Helical" evidence="1">
    <location>
        <begin position="34"/>
        <end position="53"/>
    </location>
</feature>
<comment type="caution">
    <text evidence="2">The sequence shown here is derived from an EMBL/GenBank/DDBJ whole genome shotgun (WGS) entry which is preliminary data.</text>
</comment>
<sequence length="58" mass="6840">MKNKWYIVLIVYYFILMVLPFLDINNISYQMNLVGFFPVLAMGFIIITFKCLVEDNGI</sequence>
<gene>
    <name evidence="2" type="ORF">S12H4_49010</name>
</gene>